<dbReference type="InterPro" id="IPR019223">
    <property type="entry name" value="DUF2147"/>
</dbReference>
<dbReference type="Proteomes" id="UP000232883">
    <property type="component" value="Chromosome"/>
</dbReference>
<evidence type="ECO:0000256" key="1">
    <source>
        <dbReference type="SAM" id="SignalP"/>
    </source>
</evidence>
<evidence type="ECO:0000259" key="2">
    <source>
        <dbReference type="Pfam" id="PF09917"/>
    </source>
</evidence>
<proteinExistence type="predicted"/>
<protein>
    <recommendedName>
        <fullName evidence="2">DUF2147 domain-containing protein</fullName>
    </recommendedName>
</protein>
<dbReference type="OrthoDB" id="960600at2"/>
<dbReference type="Pfam" id="PF09917">
    <property type="entry name" value="DUF2147"/>
    <property type="match status" value="1"/>
</dbReference>
<dbReference type="Gene3D" id="2.40.128.520">
    <property type="match status" value="1"/>
</dbReference>
<gene>
    <name evidence="3" type="ORF">CWM47_21820</name>
</gene>
<name>A0A2K8Z2Y8_9BACT</name>
<dbReference type="KEGG" id="spir:CWM47_21820"/>
<accession>A0A2K8Z2Y8</accession>
<feature type="domain" description="DUF2147" evidence="2">
    <location>
        <begin position="33"/>
        <end position="132"/>
    </location>
</feature>
<evidence type="ECO:0000313" key="3">
    <source>
        <dbReference type="EMBL" id="AUD04246.1"/>
    </source>
</evidence>
<keyword evidence="1" id="KW-0732">Signal</keyword>
<dbReference type="RefSeq" id="WP_100990312.1">
    <property type="nucleotide sequence ID" value="NZ_CP025096.1"/>
</dbReference>
<feature type="chain" id="PRO_5014688100" description="DUF2147 domain-containing protein" evidence="1">
    <location>
        <begin position="25"/>
        <end position="133"/>
    </location>
</feature>
<keyword evidence="4" id="KW-1185">Reference proteome</keyword>
<evidence type="ECO:0000313" key="4">
    <source>
        <dbReference type="Proteomes" id="UP000232883"/>
    </source>
</evidence>
<reference evidence="3 4" key="1">
    <citation type="submission" date="2017-11" db="EMBL/GenBank/DDBJ databases">
        <title>Taxonomic description and genome sequences of Spirosoma HA7 sp. nov., isolated from pollen microhabitat of Corylus avellana.</title>
        <authorList>
            <person name="Ambika Manirajan B."/>
            <person name="Suarez C."/>
            <person name="Ratering S."/>
            <person name="Geissler-Plaum R."/>
            <person name="Cardinale M."/>
            <person name="Sylvia S."/>
        </authorList>
    </citation>
    <scope>NUCLEOTIDE SEQUENCE [LARGE SCALE GENOMIC DNA]</scope>
    <source>
        <strain evidence="3 4">HA7</strain>
    </source>
</reference>
<feature type="signal peptide" evidence="1">
    <location>
        <begin position="1"/>
        <end position="24"/>
    </location>
</feature>
<sequence>MKSLSYRNKLWVVFLPFLLIGAKADQPADQLLGHWLFPSRGSSVNIFRIDNQYFVRVADVDQAGEKNFGLVKDAVIIRNLKYDGQVWSDGQLVHPKSGIKLSVEVSMTDPQAIDVIVYKGIKLLHRKFTMTRK</sequence>
<dbReference type="AlphaFoldDB" id="A0A2K8Z2Y8"/>
<organism evidence="3 4">
    <name type="scientific">Spirosoma pollinicola</name>
    <dbReference type="NCBI Taxonomy" id="2057025"/>
    <lineage>
        <taxon>Bacteria</taxon>
        <taxon>Pseudomonadati</taxon>
        <taxon>Bacteroidota</taxon>
        <taxon>Cytophagia</taxon>
        <taxon>Cytophagales</taxon>
        <taxon>Cytophagaceae</taxon>
        <taxon>Spirosoma</taxon>
    </lineage>
</organism>
<dbReference type="EMBL" id="CP025096">
    <property type="protein sequence ID" value="AUD04246.1"/>
    <property type="molecule type" value="Genomic_DNA"/>
</dbReference>